<evidence type="ECO:0000256" key="1">
    <source>
        <dbReference type="SAM" id="MobiDB-lite"/>
    </source>
</evidence>
<evidence type="ECO:0000313" key="3">
    <source>
        <dbReference type="Proteomes" id="UP000694408"/>
    </source>
</evidence>
<keyword evidence="3" id="KW-1185">Reference proteome</keyword>
<sequence>MQWGGTQGQRDESCCPSQGCPTYPWGCVLQVCGVHCCAQCYRARLCLLQVLLHLHQAQLQVHSLAFLSFAFFIYLLQPLLQTLVCRKRNLGACWEPGELLRGSGHILYIFLGFYPKRDVAPALVQSGLYGLAQSTRFPPSLLVPEGPGSLLPLSPEPQLGSIPHIPPCPAHPTCAATKHFLQLPPLLAQLGELSSDLILLLLQPLLLLREPSHLCLCPVLAQFGLHCSCWKHSPPTTSSVRGKNRREKTFPDA</sequence>
<dbReference type="AlphaFoldDB" id="A0A8C5NN82"/>
<name>A0A8C5NN82_JUNHY</name>
<dbReference type="Ensembl" id="ENSJHYT00000013719.1">
    <property type="protein sequence ID" value="ENSJHYP00000011334.1"/>
    <property type="gene ID" value="ENSJHYG00000008871.1"/>
</dbReference>
<reference evidence="2" key="2">
    <citation type="submission" date="2025-09" db="UniProtKB">
        <authorList>
            <consortium name="Ensembl"/>
        </authorList>
    </citation>
    <scope>IDENTIFICATION</scope>
</reference>
<feature type="region of interest" description="Disordered" evidence="1">
    <location>
        <begin position="234"/>
        <end position="253"/>
    </location>
</feature>
<reference evidence="2" key="1">
    <citation type="submission" date="2025-08" db="UniProtKB">
        <authorList>
            <consortium name="Ensembl"/>
        </authorList>
    </citation>
    <scope>IDENTIFICATION</scope>
</reference>
<evidence type="ECO:0000313" key="2">
    <source>
        <dbReference type="Ensembl" id="ENSJHYP00000011334.1"/>
    </source>
</evidence>
<proteinExistence type="predicted"/>
<accession>A0A8C5NN82</accession>
<organism evidence="2 3">
    <name type="scientific">Junco hyemalis</name>
    <name type="common">Dark-eyed junco</name>
    <dbReference type="NCBI Taxonomy" id="40217"/>
    <lineage>
        <taxon>Eukaryota</taxon>
        <taxon>Metazoa</taxon>
        <taxon>Chordata</taxon>
        <taxon>Craniata</taxon>
        <taxon>Vertebrata</taxon>
        <taxon>Euteleostomi</taxon>
        <taxon>Archelosauria</taxon>
        <taxon>Archosauria</taxon>
        <taxon>Dinosauria</taxon>
        <taxon>Saurischia</taxon>
        <taxon>Theropoda</taxon>
        <taxon>Coelurosauria</taxon>
        <taxon>Aves</taxon>
        <taxon>Neognathae</taxon>
        <taxon>Neoaves</taxon>
        <taxon>Telluraves</taxon>
        <taxon>Australaves</taxon>
        <taxon>Passeriformes</taxon>
        <taxon>Passerellidae</taxon>
        <taxon>Junco</taxon>
    </lineage>
</organism>
<dbReference type="Proteomes" id="UP000694408">
    <property type="component" value="Unplaced"/>
</dbReference>
<protein>
    <submittedName>
        <fullName evidence="2">Uncharacterized protein</fullName>
    </submittedName>
</protein>